<dbReference type="InterPro" id="IPR038765">
    <property type="entry name" value="Papain-like_cys_pep_sf"/>
</dbReference>
<reference evidence="4" key="1">
    <citation type="submission" date="2021-02" db="EMBL/GenBank/DDBJ databases">
        <authorList>
            <person name="Nowell W R."/>
        </authorList>
    </citation>
    <scope>NUCLEOTIDE SEQUENCE</scope>
</reference>
<dbReference type="GO" id="GO:0016477">
    <property type="term" value="P:cell migration"/>
    <property type="evidence" value="ECO:0007669"/>
    <property type="project" value="TreeGrafter"/>
</dbReference>
<dbReference type="InterPro" id="IPR011009">
    <property type="entry name" value="Kinase-like_dom_sf"/>
</dbReference>
<feature type="domain" description="USP" evidence="3">
    <location>
        <begin position="400"/>
        <end position="804"/>
    </location>
</feature>
<dbReference type="EMBL" id="CAJNOJ010000307">
    <property type="protein sequence ID" value="CAF1387071.1"/>
    <property type="molecule type" value="Genomic_DNA"/>
</dbReference>
<evidence type="ECO:0000313" key="4">
    <source>
        <dbReference type="EMBL" id="CAF1387071.1"/>
    </source>
</evidence>
<evidence type="ECO:0000313" key="5">
    <source>
        <dbReference type="Proteomes" id="UP000663852"/>
    </source>
</evidence>
<dbReference type="Pfam" id="PF00069">
    <property type="entry name" value="Pkinase"/>
    <property type="match status" value="1"/>
</dbReference>
<dbReference type="PROSITE" id="PS00973">
    <property type="entry name" value="USP_2"/>
    <property type="match status" value="1"/>
</dbReference>
<organism evidence="4 5">
    <name type="scientific">Adineta ricciae</name>
    <name type="common">Rotifer</name>
    <dbReference type="NCBI Taxonomy" id="249248"/>
    <lineage>
        <taxon>Eukaryota</taxon>
        <taxon>Metazoa</taxon>
        <taxon>Spiralia</taxon>
        <taxon>Gnathifera</taxon>
        <taxon>Rotifera</taxon>
        <taxon>Eurotatoria</taxon>
        <taxon>Bdelloidea</taxon>
        <taxon>Adinetida</taxon>
        <taxon>Adinetidae</taxon>
        <taxon>Adineta</taxon>
    </lineage>
</organism>
<name>A0A815K271_ADIRI</name>
<feature type="compositionally biased region" description="Polar residues" evidence="1">
    <location>
        <begin position="1388"/>
        <end position="1397"/>
    </location>
</feature>
<dbReference type="GO" id="GO:0004843">
    <property type="term" value="F:cysteine-type deubiquitinase activity"/>
    <property type="evidence" value="ECO:0007669"/>
    <property type="project" value="InterPro"/>
</dbReference>
<dbReference type="SMART" id="SM00220">
    <property type="entry name" value="S_TKc"/>
    <property type="match status" value="1"/>
</dbReference>
<dbReference type="Pfam" id="PF12030">
    <property type="entry name" value="DUF3517"/>
    <property type="match status" value="1"/>
</dbReference>
<feature type="compositionally biased region" description="Acidic residues" evidence="1">
    <location>
        <begin position="1356"/>
        <end position="1374"/>
    </location>
</feature>
<evidence type="ECO:0008006" key="6">
    <source>
        <dbReference type="Google" id="ProtNLM"/>
    </source>
</evidence>
<dbReference type="InterPro" id="IPR018200">
    <property type="entry name" value="USP_CS"/>
</dbReference>
<comment type="caution">
    <text evidence="4">The sequence shown here is derived from an EMBL/GenBank/DDBJ whole genome shotgun (WGS) entry which is preliminary data.</text>
</comment>
<dbReference type="PROSITE" id="PS00972">
    <property type="entry name" value="USP_1"/>
    <property type="match status" value="1"/>
</dbReference>
<feature type="compositionally biased region" description="Polar residues" evidence="1">
    <location>
        <begin position="24"/>
        <end position="35"/>
    </location>
</feature>
<evidence type="ECO:0000259" key="2">
    <source>
        <dbReference type="PROSITE" id="PS50011"/>
    </source>
</evidence>
<dbReference type="GO" id="GO:0005829">
    <property type="term" value="C:cytosol"/>
    <property type="evidence" value="ECO:0007669"/>
    <property type="project" value="TreeGrafter"/>
</dbReference>
<dbReference type="SUPFAM" id="SSF54001">
    <property type="entry name" value="Cysteine proteinases"/>
    <property type="match status" value="1"/>
</dbReference>
<feature type="domain" description="Protein kinase" evidence="2">
    <location>
        <begin position="52"/>
        <end position="400"/>
    </location>
</feature>
<gene>
    <name evidence="4" type="ORF">EDS130_LOCUS35260</name>
</gene>
<dbReference type="Proteomes" id="UP000663852">
    <property type="component" value="Unassembled WGS sequence"/>
</dbReference>
<dbReference type="InterPro" id="IPR050164">
    <property type="entry name" value="Peptidase_C19"/>
</dbReference>
<evidence type="ECO:0000256" key="1">
    <source>
        <dbReference type="SAM" id="MobiDB-lite"/>
    </source>
</evidence>
<evidence type="ECO:0000259" key="3">
    <source>
        <dbReference type="PROSITE" id="PS50235"/>
    </source>
</evidence>
<dbReference type="InterPro" id="IPR028889">
    <property type="entry name" value="USP"/>
</dbReference>
<feature type="region of interest" description="Disordered" evidence="1">
    <location>
        <begin position="1356"/>
        <end position="1436"/>
    </location>
</feature>
<protein>
    <recommendedName>
        <fullName evidence="6">Ubiquitinyl hydrolase 1</fullName>
    </recommendedName>
</protein>
<dbReference type="GO" id="GO:0016579">
    <property type="term" value="P:protein deubiquitination"/>
    <property type="evidence" value="ECO:0007669"/>
    <property type="project" value="InterPro"/>
</dbReference>
<proteinExistence type="predicted"/>
<dbReference type="InterPro" id="IPR021905">
    <property type="entry name" value="DUF3517"/>
</dbReference>
<dbReference type="PANTHER" id="PTHR24006">
    <property type="entry name" value="UBIQUITIN CARBOXYL-TERMINAL HYDROLASE"/>
    <property type="match status" value="1"/>
</dbReference>
<feature type="region of interest" description="Disordered" evidence="1">
    <location>
        <begin position="465"/>
        <end position="490"/>
    </location>
</feature>
<accession>A0A815K271</accession>
<sequence length="1436" mass="165916">MSTLVLAPSSHHHHHRPPQPSQLAIHTQRQQSNTIAKTKPRSTLVDPLHARYLIAHKLASGGFADVYAGVRKKDGMPVALKVIPRKRVTEINTPDGKLPLEVVLLRRVAKVKNVIHMLEYFIHNDQLVIVLERPEHCCDLYDFICERSGGLDERLARDFFKQILQILKDVHACGVRQCENLIQFILQKQFQFLNKSSENLKHYSSQSSDFFLLLCRLLSYAYSRGISPPNIHQQLDDEIQYLKRISLPVDDHLLRGHINIAKELLQFQTSERKRYYGIDQTLIQQIVEQYLFPASTLLYNFRLLRRKRLSKQSIVTTETAHNDEDNELDLLKEPPVAICQTPMSTLAAFDLLVVLGTNCIENLKLIDKYITDLFYTVPDSSLNEWDFAPLVGPRPNRSFVGLKNGGATCYMNSVFQQLFMIRPLRTALLSVKIPPGHGDDETDDDDQRRDNFDSFSDTKFFLKDSQSMTSPTKQQEITNTTETSPKNTTNERNEYNIQIFRHIQWIFGHLLESKLQFYIPRGFWKIFKFSGEPVNLRDQHDAVEFLNTVVDSIDEALKSLNLPQICSQVLGGTFADQKICKDCPHRYSREEDFTLISVDIRHSQNLKESLEQYVIGELLDGPNAYFCEKCNKKVDTIKRTCFKKLPPILAIQLKRFDYDWERETPIKFNDYFEFPRELDMEPYTVHGLAKAEGMSVIDESADDDSKSNNGGTRYKLVGIIVHSGQANGGHYYSFVQHKEESNPSDSLHWYKFDDTDVSECKMDDEEELRSQCFGGDYPAQSFDQPVMKRQRRWWNAYILFYEQMTTEQIENENSLEKNLSRLQLYDQTQRMPLSVQRSVRKQNIKFLHNRIHFSPEYFHFMKRLVQSNVQVIVTFFQQQQQQQQQSHGDKLTLTNTIETIEELALVSVQIATKFLFSVGWRTKKALRGPANEWTELIIHCLRWSRKARYYLAEEVLFKHPSRFQEYLIDCTSAEIRNAFGKMLVALASHSRQDEQTTDISTDDIKTYLTVEESILNHVLRLLKKEMPDNVKMLTQYFQFFVNYSSIGRHECEQLIRLNVPTLFVNLANDDSSSSSCSTLPRYGEPAKLFVILSTLIRCFDVSSHCRSRQSDAALLPNPYYTQDNDPICPMPQQMADIIYKRDIFLKKIIENSGSCEESLRLLRFLVWENPEVTSVVLNEIITLLSMYHTYDFRAHLDVLYTVLITEDSWQEVRLLYALKGVPMSNTPNASGTSPTTSCGYESTPQNLFDMFVKSKSTQQKKAYHCIKTLVQLFSNCQKANHILKTDADMKQRWSQAVRWLHEQLDRSYNNIQTNYPYYASQGPVTSNDMSQGCFIERTQSARSLLDKAVELYPEMVENDDAGSNSDDLEDDEPMENVSPNVVIKNVGGNVSSKMTPTSSRRPNSPSVVNSSLNQRISPSPVQQNKSMQQQHHHPRS</sequence>
<dbReference type="GO" id="GO:0004672">
    <property type="term" value="F:protein kinase activity"/>
    <property type="evidence" value="ECO:0007669"/>
    <property type="project" value="InterPro"/>
</dbReference>
<feature type="compositionally biased region" description="Polar residues" evidence="1">
    <location>
        <begin position="465"/>
        <end position="477"/>
    </location>
</feature>
<dbReference type="Pfam" id="PF00443">
    <property type="entry name" value="UCH"/>
    <property type="match status" value="1"/>
</dbReference>
<dbReference type="GO" id="GO:0005634">
    <property type="term" value="C:nucleus"/>
    <property type="evidence" value="ECO:0007669"/>
    <property type="project" value="TreeGrafter"/>
</dbReference>
<dbReference type="SUPFAM" id="SSF56112">
    <property type="entry name" value="Protein kinase-like (PK-like)"/>
    <property type="match status" value="1"/>
</dbReference>
<dbReference type="GO" id="GO:0005524">
    <property type="term" value="F:ATP binding"/>
    <property type="evidence" value="ECO:0007669"/>
    <property type="project" value="InterPro"/>
</dbReference>
<feature type="compositionally biased region" description="Polar residues" evidence="1">
    <location>
        <begin position="1412"/>
        <end position="1429"/>
    </location>
</feature>
<dbReference type="Gene3D" id="3.90.70.10">
    <property type="entry name" value="Cysteine proteinases"/>
    <property type="match status" value="1"/>
</dbReference>
<dbReference type="CDD" id="cd02659">
    <property type="entry name" value="peptidase_C19C"/>
    <property type="match status" value="1"/>
</dbReference>
<dbReference type="PANTHER" id="PTHR24006:SF925">
    <property type="entry name" value="UBIQUITINYL HYDROLASE 1"/>
    <property type="match status" value="1"/>
</dbReference>
<feature type="compositionally biased region" description="Low complexity" evidence="1">
    <location>
        <begin position="1398"/>
        <end position="1411"/>
    </location>
</feature>
<dbReference type="OrthoDB" id="289038at2759"/>
<dbReference type="PROSITE" id="PS50235">
    <property type="entry name" value="USP_3"/>
    <property type="match status" value="1"/>
</dbReference>
<dbReference type="InterPro" id="IPR000719">
    <property type="entry name" value="Prot_kinase_dom"/>
</dbReference>
<feature type="region of interest" description="Disordered" evidence="1">
    <location>
        <begin position="1"/>
        <end position="35"/>
    </location>
</feature>
<dbReference type="InterPro" id="IPR001394">
    <property type="entry name" value="Peptidase_C19_UCH"/>
</dbReference>
<dbReference type="PROSITE" id="PS50011">
    <property type="entry name" value="PROTEIN_KINASE_DOM"/>
    <property type="match status" value="1"/>
</dbReference>
<dbReference type="Gene3D" id="3.30.200.20">
    <property type="entry name" value="Phosphorylase Kinase, domain 1"/>
    <property type="match status" value="1"/>
</dbReference>
<feature type="compositionally biased region" description="Low complexity" evidence="1">
    <location>
        <begin position="478"/>
        <end position="488"/>
    </location>
</feature>